<keyword evidence="2" id="KW-1185">Reference proteome</keyword>
<comment type="caution">
    <text evidence="1">The sequence shown here is derived from an EMBL/GenBank/DDBJ whole genome shotgun (WGS) entry which is preliminary data.</text>
</comment>
<gene>
    <name evidence="1" type="ORF">Tsubulata_013904</name>
</gene>
<reference evidence="1" key="2">
    <citation type="journal article" date="2023" name="Plants (Basel)">
        <title>Annotation of the Turnera subulata (Passifloraceae) Draft Genome Reveals the S-Locus Evolved after the Divergence of Turneroideae from Passifloroideae in a Stepwise Manner.</title>
        <authorList>
            <person name="Henning P.M."/>
            <person name="Roalson E.H."/>
            <person name="Mir W."/>
            <person name="McCubbin A.G."/>
            <person name="Shore J.S."/>
        </authorList>
    </citation>
    <scope>NUCLEOTIDE SEQUENCE</scope>
    <source>
        <strain evidence="1">F60SS</strain>
    </source>
</reference>
<sequence length="54" mass="6251">MICSGSDVGFWFWGSWFVCHFEIEQTDHLKNGIDAAAGYRTFDLCHVWNENPVI</sequence>
<protein>
    <submittedName>
        <fullName evidence="1">Uncharacterized protein</fullName>
    </submittedName>
</protein>
<evidence type="ECO:0000313" key="2">
    <source>
        <dbReference type="Proteomes" id="UP001141552"/>
    </source>
</evidence>
<dbReference type="EMBL" id="JAKUCV010001117">
    <property type="protein sequence ID" value="KAJ4847587.1"/>
    <property type="molecule type" value="Genomic_DNA"/>
</dbReference>
<dbReference type="AlphaFoldDB" id="A0A9Q0GD00"/>
<evidence type="ECO:0000313" key="1">
    <source>
        <dbReference type="EMBL" id="KAJ4847587.1"/>
    </source>
</evidence>
<organism evidence="1 2">
    <name type="scientific">Turnera subulata</name>
    <dbReference type="NCBI Taxonomy" id="218843"/>
    <lineage>
        <taxon>Eukaryota</taxon>
        <taxon>Viridiplantae</taxon>
        <taxon>Streptophyta</taxon>
        <taxon>Embryophyta</taxon>
        <taxon>Tracheophyta</taxon>
        <taxon>Spermatophyta</taxon>
        <taxon>Magnoliopsida</taxon>
        <taxon>eudicotyledons</taxon>
        <taxon>Gunneridae</taxon>
        <taxon>Pentapetalae</taxon>
        <taxon>rosids</taxon>
        <taxon>fabids</taxon>
        <taxon>Malpighiales</taxon>
        <taxon>Passifloraceae</taxon>
        <taxon>Turnera</taxon>
    </lineage>
</organism>
<name>A0A9Q0GD00_9ROSI</name>
<reference evidence="1" key="1">
    <citation type="submission" date="2022-02" db="EMBL/GenBank/DDBJ databases">
        <authorList>
            <person name="Henning P.M."/>
            <person name="McCubbin A.G."/>
            <person name="Shore J.S."/>
        </authorList>
    </citation>
    <scope>NUCLEOTIDE SEQUENCE</scope>
    <source>
        <strain evidence="1">F60SS</strain>
        <tissue evidence="1">Leaves</tissue>
    </source>
</reference>
<dbReference type="Proteomes" id="UP001141552">
    <property type="component" value="Unassembled WGS sequence"/>
</dbReference>
<proteinExistence type="predicted"/>
<accession>A0A9Q0GD00</accession>